<dbReference type="PROSITE" id="PS00092">
    <property type="entry name" value="N6_MTASE"/>
    <property type="match status" value="1"/>
</dbReference>
<dbReference type="AlphaFoldDB" id="A0A9P0FAQ3"/>
<dbReference type="InterPro" id="IPR002052">
    <property type="entry name" value="DNA_methylase_N6_adenine_CS"/>
</dbReference>
<evidence type="ECO:0000256" key="1">
    <source>
        <dbReference type="ARBA" id="ARBA00004496"/>
    </source>
</evidence>
<dbReference type="GO" id="GO:0032259">
    <property type="term" value="P:methylation"/>
    <property type="evidence" value="ECO:0007669"/>
    <property type="project" value="UniProtKB-KW"/>
</dbReference>
<gene>
    <name evidence="6" type="ORF">MELIAE_LOCUS273</name>
</gene>
<dbReference type="Pfam" id="PF10237">
    <property type="entry name" value="N6-adenineMlase"/>
    <property type="match status" value="1"/>
</dbReference>
<dbReference type="InterPro" id="IPR041370">
    <property type="entry name" value="Mlase_EEF1AKMT1/ZCCHC4"/>
</dbReference>
<name>A0A9P0FAQ3_BRAAE</name>
<evidence type="ECO:0000256" key="5">
    <source>
        <dbReference type="HAMAP-Rule" id="MF_03187"/>
    </source>
</evidence>
<dbReference type="GO" id="GO:0003676">
    <property type="term" value="F:nucleic acid binding"/>
    <property type="evidence" value="ECO:0007669"/>
    <property type="project" value="InterPro"/>
</dbReference>
<dbReference type="Proteomes" id="UP001154078">
    <property type="component" value="Chromosome 1"/>
</dbReference>
<dbReference type="OrthoDB" id="206354at2759"/>
<comment type="function">
    <text evidence="5">S-adenosyl-L-methionine-dependent protein-lysine N-methyltransferase that methylates elongation factor 1-alpha.</text>
</comment>
<comment type="similarity">
    <text evidence="5">Belongs to the class I-like SAM-binding methyltransferase superfamily. EFM5 family.</text>
</comment>
<dbReference type="HAMAP" id="MF_03187">
    <property type="entry name" value="Methyltr_EFM5"/>
    <property type="match status" value="1"/>
</dbReference>
<keyword evidence="7" id="KW-1185">Reference proteome</keyword>
<keyword evidence="4 5" id="KW-0808">Transferase</keyword>
<evidence type="ECO:0000313" key="7">
    <source>
        <dbReference type="Proteomes" id="UP001154078"/>
    </source>
</evidence>
<sequence length="212" mass="24480">MSVVEDDDVPALSAETFLVLQDFYNEQAEKDKRLKQAVDDNLLDSVEIEEDWQLSQFWYDDNTINTLAHIALKTIGPLGKVALISCPSLYRKIKEGCGPDQQVTVFEFDKRFSIYGADFHYYDYNSPLELGDIRPKYYDLVIADPPFLSEECLKKTTLTMRFLTMEKIILCTGAKMEELAEKMNLQKTRFAPKHKKNLANEFCCFANFDINI</sequence>
<reference evidence="6" key="1">
    <citation type="submission" date="2021-12" db="EMBL/GenBank/DDBJ databases">
        <authorList>
            <person name="King R."/>
        </authorList>
    </citation>
    <scope>NUCLEOTIDE SEQUENCE</scope>
</reference>
<dbReference type="PANTHER" id="PTHR13200:SF0">
    <property type="entry name" value="EEF1A LYSINE METHYLTRANSFERASE 1"/>
    <property type="match status" value="1"/>
</dbReference>
<evidence type="ECO:0000256" key="3">
    <source>
        <dbReference type="ARBA" id="ARBA00022603"/>
    </source>
</evidence>
<proteinExistence type="inferred from homology"/>
<evidence type="ECO:0000313" key="6">
    <source>
        <dbReference type="EMBL" id="CAH0546014.1"/>
    </source>
</evidence>
<dbReference type="EC" id="2.1.1.-" evidence="5"/>
<dbReference type="GO" id="GO:0005737">
    <property type="term" value="C:cytoplasm"/>
    <property type="evidence" value="ECO:0007669"/>
    <property type="project" value="UniProtKB-SubCell"/>
</dbReference>
<protein>
    <recommendedName>
        <fullName evidence="5">Protein-lysine N-methyltransferase MELIAE_LOCUS273</fullName>
        <ecNumber evidence="5">2.1.1.-</ecNumber>
    </recommendedName>
</protein>
<comment type="subcellular location">
    <subcellularLocation>
        <location evidence="1 5">Cytoplasm</location>
    </subcellularLocation>
</comment>
<accession>A0A9P0FAQ3</accession>
<evidence type="ECO:0000256" key="2">
    <source>
        <dbReference type="ARBA" id="ARBA00022490"/>
    </source>
</evidence>
<dbReference type="EMBL" id="OV121132">
    <property type="protein sequence ID" value="CAH0546014.1"/>
    <property type="molecule type" value="Genomic_DNA"/>
</dbReference>
<dbReference type="PANTHER" id="PTHR13200">
    <property type="entry name" value="EEF1A LYSINE METHYLTRANSFERASE 1"/>
    <property type="match status" value="1"/>
</dbReference>
<keyword evidence="3 5" id="KW-0489">Methyltransferase</keyword>
<keyword evidence="2 5" id="KW-0963">Cytoplasm</keyword>
<organism evidence="6 7">
    <name type="scientific">Brassicogethes aeneus</name>
    <name type="common">Rape pollen beetle</name>
    <name type="synonym">Meligethes aeneus</name>
    <dbReference type="NCBI Taxonomy" id="1431903"/>
    <lineage>
        <taxon>Eukaryota</taxon>
        <taxon>Metazoa</taxon>
        <taxon>Ecdysozoa</taxon>
        <taxon>Arthropoda</taxon>
        <taxon>Hexapoda</taxon>
        <taxon>Insecta</taxon>
        <taxon>Pterygota</taxon>
        <taxon>Neoptera</taxon>
        <taxon>Endopterygota</taxon>
        <taxon>Coleoptera</taxon>
        <taxon>Polyphaga</taxon>
        <taxon>Cucujiformia</taxon>
        <taxon>Nitidulidae</taxon>
        <taxon>Meligethinae</taxon>
        <taxon>Brassicogethes</taxon>
    </lineage>
</organism>
<dbReference type="GO" id="GO:0016279">
    <property type="term" value="F:protein-lysine N-methyltransferase activity"/>
    <property type="evidence" value="ECO:0007669"/>
    <property type="project" value="UniProtKB-UniRule"/>
</dbReference>
<dbReference type="InterPro" id="IPR019369">
    <property type="entry name" value="Efm5/EEF1AKMT1"/>
</dbReference>
<evidence type="ECO:0000256" key="4">
    <source>
        <dbReference type="ARBA" id="ARBA00022679"/>
    </source>
</evidence>